<evidence type="ECO:0008006" key="4">
    <source>
        <dbReference type="Google" id="ProtNLM"/>
    </source>
</evidence>
<feature type="transmembrane region" description="Helical" evidence="1">
    <location>
        <begin position="119"/>
        <end position="136"/>
    </location>
</feature>
<proteinExistence type="predicted"/>
<evidence type="ECO:0000313" key="2">
    <source>
        <dbReference type="EMBL" id="MFC4653531.1"/>
    </source>
</evidence>
<name>A0ABV9JG66_9GAMM</name>
<reference evidence="3" key="1">
    <citation type="journal article" date="2019" name="Int. J. Syst. Evol. Microbiol.">
        <title>The Global Catalogue of Microorganisms (GCM) 10K type strain sequencing project: providing services to taxonomists for standard genome sequencing and annotation.</title>
        <authorList>
            <consortium name="The Broad Institute Genomics Platform"/>
            <consortium name="The Broad Institute Genome Sequencing Center for Infectious Disease"/>
            <person name="Wu L."/>
            <person name="Ma J."/>
        </authorList>
    </citation>
    <scope>NUCLEOTIDE SEQUENCE [LARGE SCALE GENOMIC DNA]</scope>
    <source>
        <strain evidence="3">DT28</strain>
    </source>
</reference>
<dbReference type="EMBL" id="JBHSGB010000001">
    <property type="protein sequence ID" value="MFC4653531.1"/>
    <property type="molecule type" value="Genomic_DNA"/>
</dbReference>
<dbReference type="Proteomes" id="UP001595962">
    <property type="component" value="Unassembled WGS sequence"/>
</dbReference>
<keyword evidence="1" id="KW-0812">Transmembrane</keyword>
<protein>
    <recommendedName>
        <fullName evidence="4">DUF2178 domain-containing protein</fullName>
    </recommendedName>
</protein>
<comment type="caution">
    <text evidence="2">The sequence shown here is derived from an EMBL/GenBank/DDBJ whole genome shotgun (WGS) entry which is preliminary data.</text>
</comment>
<organism evidence="2 3">
    <name type="scientific">Rheinheimera marina</name>
    <dbReference type="NCBI Taxonomy" id="1774958"/>
    <lineage>
        <taxon>Bacteria</taxon>
        <taxon>Pseudomonadati</taxon>
        <taxon>Pseudomonadota</taxon>
        <taxon>Gammaproteobacteria</taxon>
        <taxon>Chromatiales</taxon>
        <taxon>Chromatiaceae</taxon>
        <taxon>Rheinheimera</taxon>
    </lineage>
</organism>
<keyword evidence="1" id="KW-1133">Transmembrane helix</keyword>
<accession>A0ABV9JG66</accession>
<feature type="transmembrane region" description="Helical" evidence="1">
    <location>
        <begin position="96"/>
        <end position="113"/>
    </location>
</feature>
<sequence>MEHAEDSQVSYREKSAWLAILARLLAFGPYFVWVSLNATQELSLWQQLQAYGLTVAVQLALLGGGYLWLRWQMPLDAKAAKDERDKAIEANALKGAYYLLMTGMILVGCLMPFSQGGWPQFQAAVFFIVLSELWHYSQMVLSYRRQAL</sequence>
<keyword evidence="1" id="KW-0472">Membrane</keyword>
<gene>
    <name evidence="2" type="ORF">ACFO3I_00700</name>
</gene>
<feature type="transmembrane region" description="Helical" evidence="1">
    <location>
        <begin position="16"/>
        <end position="36"/>
    </location>
</feature>
<evidence type="ECO:0000256" key="1">
    <source>
        <dbReference type="SAM" id="Phobius"/>
    </source>
</evidence>
<dbReference type="RefSeq" id="WP_377330898.1">
    <property type="nucleotide sequence ID" value="NZ_JBHSGB010000001.1"/>
</dbReference>
<feature type="transmembrane region" description="Helical" evidence="1">
    <location>
        <begin position="48"/>
        <end position="69"/>
    </location>
</feature>
<keyword evidence="3" id="KW-1185">Reference proteome</keyword>
<evidence type="ECO:0000313" key="3">
    <source>
        <dbReference type="Proteomes" id="UP001595962"/>
    </source>
</evidence>